<organism evidence="3 4">
    <name type="scientific">Podospora australis</name>
    <dbReference type="NCBI Taxonomy" id="1536484"/>
    <lineage>
        <taxon>Eukaryota</taxon>
        <taxon>Fungi</taxon>
        <taxon>Dikarya</taxon>
        <taxon>Ascomycota</taxon>
        <taxon>Pezizomycotina</taxon>
        <taxon>Sordariomycetes</taxon>
        <taxon>Sordariomycetidae</taxon>
        <taxon>Sordariales</taxon>
        <taxon>Podosporaceae</taxon>
        <taxon>Podospora</taxon>
    </lineage>
</organism>
<evidence type="ECO:0000313" key="3">
    <source>
        <dbReference type="EMBL" id="KAK4186957.1"/>
    </source>
</evidence>
<evidence type="ECO:0000256" key="2">
    <source>
        <dbReference type="SAM" id="SignalP"/>
    </source>
</evidence>
<feature type="signal peptide" evidence="2">
    <location>
        <begin position="1"/>
        <end position="20"/>
    </location>
</feature>
<dbReference type="Proteomes" id="UP001302126">
    <property type="component" value="Unassembled WGS sequence"/>
</dbReference>
<reference evidence="3" key="1">
    <citation type="journal article" date="2023" name="Mol. Phylogenet. Evol.">
        <title>Genome-scale phylogeny and comparative genomics of the fungal order Sordariales.</title>
        <authorList>
            <person name="Hensen N."/>
            <person name="Bonometti L."/>
            <person name="Westerberg I."/>
            <person name="Brannstrom I.O."/>
            <person name="Guillou S."/>
            <person name="Cros-Aarteil S."/>
            <person name="Calhoun S."/>
            <person name="Haridas S."/>
            <person name="Kuo A."/>
            <person name="Mondo S."/>
            <person name="Pangilinan J."/>
            <person name="Riley R."/>
            <person name="LaButti K."/>
            <person name="Andreopoulos B."/>
            <person name="Lipzen A."/>
            <person name="Chen C."/>
            <person name="Yan M."/>
            <person name="Daum C."/>
            <person name="Ng V."/>
            <person name="Clum A."/>
            <person name="Steindorff A."/>
            <person name="Ohm R.A."/>
            <person name="Martin F."/>
            <person name="Silar P."/>
            <person name="Natvig D.O."/>
            <person name="Lalanne C."/>
            <person name="Gautier V."/>
            <person name="Ament-Velasquez S.L."/>
            <person name="Kruys A."/>
            <person name="Hutchinson M.I."/>
            <person name="Powell A.J."/>
            <person name="Barry K."/>
            <person name="Miller A.N."/>
            <person name="Grigoriev I.V."/>
            <person name="Debuchy R."/>
            <person name="Gladieux P."/>
            <person name="Hiltunen Thoren M."/>
            <person name="Johannesson H."/>
        </authorList>
    </citation>
    <scope>NUCLEOTIDE SEQUENCE</scope>
    <source>
        <strain evidence="3">PSN309</strain>
    </source>
</reference>
<evidence type="ECO:0000256" key="1">
    <source>
        <dbReference type="SAM" id="MobiDB-lite"/>
    </source>
</evidence>
<keyword evidence="4" id="KW-1185">Reference proteome</keyword>
<feature type="region of interest" description="Disordered" evidence="1">
    <location>
        <begin position="36"/>
        <end position="93"/>
    </location>
</feature>
<keyword evidence="2" id="KW-0732">Signal</keyword>
<feature type="compositionally biased region" description="Pro residues" evidence="1">
    <location>
        <begin position="60"/>
        <end position="76"/>
    </location>
</feature>
<dbReference type="AlphaFoldDB" id="A0AAN6WVE6"/>
<comment type="caution">
    <text evidence="3">The sequence shown here is derived from an EMBL/GenBank/DDBJ whole genome shotgun (WGS) entry which is preliminary data.</text>
</comment>
<sequence length="93" mass="9916">MKTTILISLLPALAAVLVQAVAIPLAPEEDLRFMISNQMPPPTHPELDLLLKSMSKPKPKPNPAPGDGAPPPPLPNPADSNLRKALDQSKDQV</sequence>
<gene>
    <name evidence="3" type="ORF">QBC35DRAFT_553182</name>
</gene>
<proteinExistence type="predicted"/>
<evidence type="ECO:0000313" key="4">
    <source>
        <dbReference type="Proteomes" id="UP001302126"/>
    </source>
</evidence>
<feature type="compositionally biased region" description="Basic and acidic residues" evidence="1">
    <location>
        <begin position="81"/>
        <end position="93"/>
    </location>
</feature>
<accession>A0AAN6WVE6</accession>
<protein>
    <submittedName>
        <fullName evidence="3">Uncharacterized protein</fullName>
    </submittedName>
</protein>
<reference evidence="3" key="2">
    <citation type="submission" date="2023-05" db="EMBL/GenBank/DDBJ databases">
        <authorList>
            <consortium name="Lawrence Berkeley National Laboratory"/>
            <person name="Steindorff A."/>
            <person name="Hensen N."/>
            <person name="Bonometti L."/>
            <person name="Westerberg I."/>
            <person name="Brannstrom I.O."/>
            <person name="Guillou S."/>
            <person name="Cros-Aarteil S."/>
            <person name="Calhoun S."/>
            <person name="Haridas S."/>
            <person name="Kuo A."/>
            <person name="Mondo S."/>
            <person name="Pangilinan J."/>
            <person name="Riley R."/>
            <person name="Labutti K."/>
            <person name="Andreopoulos B."/>
            <person name="Lipzen A."/>
            <person name="Chen C."/>
            <person name="Yanf M."/>
            <person name="Daum C."/>
            <person name="Ng V."/>
            <person name="Clum A."/>
            <person name="Ohm R."/>
            <person name="Martin F."/>
            <person name="Silar P."/>
            <person name="Natvig D."/>
            <person name="Lalanne C."/>
            <person name="Gautier V."/>
            <person name="Ament-Velasquez S.L."/>
            <person name="Kruys A."/>
            <person name="Hutchinson M.I."/>
            <person name="Powell A.J."/>
            <person name="Barry K."/>
            <person name="Miller A.N."/>
            <person name="Grigoriev I.V."/>
            <person name="Debuchy R."/>
            <person name="Gladieux P."/>
            <person name="Thoren M.H."/>
            <person name="Johannesson H."/>
        </authorList>
    </citation>
    <scope>NUCLEOTIDE SEQUENCE</scope>
    <source>
        <strain evidence="3">PSN309</strain>
    </source>
</reference>
<name>A0AAN6WVE6_9PEZI</name>
<feature type="chain" id="PRO_5042964128" evidence="2">
    <location>
        <begin position="21"/>
        <end position="93"/>
    </location>
</feature>
<dbReference type="EMBL" id="MU864412">
    <property type="protein sequence ID" value="KAK4186957.1"/>
    <property type="molecule type" value="Genomic_DNA"/>
</dbReference>